<proteinExistence type="predicted"/>
<keyword evidence="3" id="KW-1185">Reference proteome</keyword>
<feature type="transmembrane region" description="Helical" evidence="1">
    <location>
        <begin position="58"/>
        <end position="76"/>
    </location>
</feature>
<dbReference type="RefSeq" id="WP_128197736.1">
    <property type="nucleotide sequence ID" value="NZ_SACJ01000017.1"/>
</dbReference>
<feature type="transmembrane region" description="Helical" evidence="1">
    <location>
        <begin position="167"/>
        <end position="188"/>
    </location>
</feature>
<dbReference type="AlphaFoldDB" id="A0A437KKJ0"/>
<reference evidence="2 3" key="1">
    <citation type="submission" date="2019-01" db="EMBL/GenBank/DDBJ databases">
        <authorList>
            <person name="Chen W.-M."/>
        </authorList>
    </citation>
    <scope>NUCLEOTIDE SEQUENCE [LARGE SCALE GENOMIC DNA]</scope>
    <source>
        <strain evidence="2 3">BBQ-12</strain>
    </source>
</reference>
<dbReference type="Proteomes" id="UP000285211">
    <property type="component" value="Unassembled WGS sequence"/>
</dbReference>
<feature type="transmembrane region" description="Helical" evidence="1">
    <location>
        <begin position="121"/>
        <end position="147"/>
    </location>
</feature>
<evidence type="ECO:0000256" key="1">
    <source>
        <dbReference type="SAM" id="Phobius"/>
    </source>
</evidence>
<evidence type="ECO:0000313" key="3">
    <source>
        <dbReference type="Proteomes" id="UP000285211"/>
    </source>
</evidence>
<name>A0A437KKJ0_9FLAO</name>
<keyword evidence="1" id="KW-1133">Transmembrane helix</keyword>
<gene>
    <name evidence="2" type="ORF">EOD40_17445</name>
</gene>
<keyword evidence="1" id="KW-0812">Transmembrane</keyword>
<comment type="caution">
    <text evidence="2">The sequence shown here is derived from an EMBL/GenBank/DDBJ whole genome shotgun (WGS) entry which is preliminary data.</text>
</comment>
<keyword evidence="1" id="KW-0472">Membrane</keyword>
<evidence type="ECO:0000313" key="2">
    <source>
        <dbReference type="EMBL" id="RVT71195.1"/>
    </source>
</evidence>
<organism evidence="2 3">
    <name type="scientific">Flavobacterium sufflavum</name>
    <dbReference type="NCBI Taxonomy" id="1921138"/>
    <lineage>
        <taxon>Bacteria</taxon>
        <taxon>Pseudomonadati</taxon>
        <taxon>Bacteroidota</taxon>
        <taxon>Flavobacteriia</taxon>
        <taxon>Flavobacteriales</taxon>
        <taxon>Flavobacteriaceae</taxon>
        <taxon>Flavobacterium</taxon>
    </lineage>
</organism>
<protein>
    <submittedName>
        <fullName evidence="2">Uncharacterized protein</fullName>
    </submittedName>
</protein>
<accession>A0A437KKJ0</accession>
<dbReference type="EMBL" id="SACJ01000017">
    <property type="protein sequence ID" value="RVT71195.1"/>
    <property type="molecule type" value="Genomic_DNA"/>
</dbReference>
<sequence length="207" mass="24725">MIKKVWKIYLNATRSIYISDDNKVNYRELIIVYVIITALSVFIVCYKHDKFIEDSKILAMLLSLFSGLMYSVLLKIPDKLTKLETIHPKENETIKDLKERTETNTLNNRTFNYLKNFSFTLSYSIIVAIMCIFFVIASSFFTCLLNFHLSTVKLNFEAIDYWLTFRVTLIILYRFLFVFFMFQFLYFITKSVIYLTDFTLYEFNNLK</sequence>
<feature type="transmembrane region" description="Helical" evidence="1">
    <location>
        <begin position="29"/>
        <end position="46"/>
    </location>
</feature>
<dbReference type="OrthoDB" id="9931133at2"/>